<sequence>MPAANSPLLLILAIAIAMINISNTSMWGIPANGTCRSPGVRCTPPGHHNCTGVCNCQWYNDASTGPGYICMEPGSSPDVRRS</sequence>
<reference evidence="2" key="1">
    <citation type="submission" date="2012-11" db="EMBL/GenBank/DDBJ databases">
        <authorList>
            <person name="Lucero-Rivera Y.E."/>
            <person name="Tovar-Ramirez D."/>
        </authorList>
    </citation>
    <scope>NUCLEOTIDE SEQUENCE</scope>
    <source>
        <tissue evidence="2">Salivary gland</tissue>
    </source>
</reference>
<dbReference type="AlphaFoldDB" id="L7M9C4"/>
<name>L7M9C4_RHIPC</name>
<feature type="signal peptide" evidence="1">
    <location>
        <begin position="1"/>
        <end position="24"/>
    </location>
</feature>
<dbReference type="EMBL" id="GACK01004118">
    <property type="protein sequence ID" value="JAA60916.1"/>
    <property type="molecule type" value="mRNA"/>
</dbReference>
<evidence type="ECO:0000313" key="2">
    <source>
        <dbReference type="EMBL" id="JAA60916.1"/>
    </source>
</evidence>
<organism evidence="2">
    <name type="scientific">Rhipicephalus pulchellus</name>
    <name type="common">Yellow backed tick</name>
    <name type="synonym">Dermacentor pulchellus</name>
    <dbReference type="NCBI Taxonomy" id="72859"/>
    <lineage>
        <taxon>Eukaryota</taxon>
        <taxon>Metazoa</taxon>
        <taxon>Ecdysozoa</taxon>
        <taxon>Arthropoda</taxon>
        <taxon>Chelicerata</taxon>
        <taxon>Arachnida</taxon>
        <taxon>Acari</taxon>
        <taxon>Parasitiformes</taxon>
        <taxon>Ixodida</taxon>
        <taxon>Ixodoidea</taxon>
        <taxon>Ixodidae</taxon>
        <taxon>Rhipicephalinae</taxon>
        <taxon>Rhipicephalus</taxon>
        <taxon>Rhipicephalus</taxon>
    </lineage>
</organism>
<keyword evidence="1" id="KW-0732">Signal</keyword>
<feature type="chain" id="PRO_5003981464" evidence="1">
    <location>
        <begin position="25"/>
        <end position="82"/>
    </location>
</feature>
<proteinExistence type="evidence at transcript level"/>
<protein>
    <submittedName>
        <fullName evidence="2">Putative tick defensin</fullName>
    </submittedName>
</protein>
<reference evidence="2" key="2">
    <citation type="journal article" date="2015" name="J. Proteomics">
        <title>Sexual differences in the sialomes of the zebra tick, Rhipicephalus pulchellus.</title>
        <authorList>
            <person name="Tan A.W."/>
            <person name="Francischetti I.M."/>
            <person name="Slovak M."/>
            <person name="Kini R.M."/>
            <person name="Ribeiro J.M."/>
        </authorList>
    </citation>
    <scope>NUCLEOTIDE SEQUENCE</scope>
    <source>
        <tissue evidence="2">Salivary gland</tissue>
    </source>
</reference>
<evidence type="ECO:0000256" key="1">
    <source>
        <dbReference type="SAM" id="SignalP"/>
    </source>
</evidence>
<accession>L7M9C4</accession>